<accession>A0AAV6FJW6</accession>
<evidence type="ECO:0000313" key="7">
    <source>
        <dbReference type="Proteomes" id="UP000823561"/>
    </source>
</evidence>
<feature type="domain" description="F-box" evidence="5">
    <location>
        <begin position="56"/>
        <end position="103"/>
    </location>
</feature>
<dbReference type="InterPro" id="IPR019775">
    <property type="entry name" value="WD40_repeat_CS"/>
</dbReference>
<dbReference type="SMART" id="SM00320">
    <property type="entry name" value="WD40"/>
    <property type="match status" value="5"/>
</dbReference>
<dbReference type="InterPro" id="IPR001680">
    <property type="entry name" value="WD40_rpt"/>
</dbReference>
<evidence type="ECO:0000256" key="3">
    <source>
        <dbReference type="PROSITE-ProRule" id="PRU00221"/>
    </source>
</evidence>
<keyword evidence="1 3" id="KW-0853">WD repeat</keyword>
<proteinExistence type="predicted"/>
<evidence type="ECO:0000256" key="1">
    <source>
        <dbReference type="ARBA" id="ARBA00022574"/>
    </source>
</evidence>
<keyword evidence="2" id="KW-0677">Repeat</keyword>
<comment type="caution">
    <text evidence="6">The sequence shown here is derived from an EMBL/GenBank/DDBJ whole genome shotgun (WGS) entry which is preliminary data.</text>
</comment>
<dbReference type="SUPFAM" id="SSF50978">
    <property type="entry name" value="WD40 repeat-like"/>
    <property type="match status" value="1"/>
</dbReference>
<keyword evidence="7" id="KW-1185">Reference proteome</keyword>
<name>A0AAV6FJW6_9TELE</name>
<dbReference type="Pfam" id="PF00400">
    <property type="entry name" value="WD40"/>
    <property type="match status" value="4"/>
</dbReference>
<feature type="compositionally biased region" description="Gly residues" evidence="4">
    <location>
        <begin position="154"/>
        <end position="165"/>
    </location>
</feature>
<dbReference type="SUPFAM" id="SSF81383">
    <property type="entry name" value="F-box domain"/>
    <property type="match status" value="1"/>
</dbReference>
<feature type="repeat" description="WD" evidence="3">
    <location>
        <begin position="378"/>
        <end position="409"/>
    </location>
</feature>
<feature type="compositionally biased region" description="Basic and acidic residues" evidence="4">
    <location>
        <begin position="261"/>
        <end position="271"/>
    </location>
</feature>
<dbReference type="PRINTS" id="PR00320">
    <property type="entry name" value="GPROTEINBRPT"/>
</dbReference>
<dbReference type="InterPro" id="IPR036322">
    <property type="entry name" value="WD40_repeat_dom_sf"/>
</dbReference>
<protein>
    <recommendedName>
        <fullName evidence="5">F-box domain-containing protein</fullName>
    </recommendedName>
</protein>
<feature type="region of interest" description="Disordered" evidence="4">
    <location>
        <begin position="1"/>
        <end position="28"/>
    </location>
</feature>
<evidence type="ECO:0000256" key="4">
    <source>
        <dbReference type="SAM" id="MobiDB-lite"/>
    </source>
</evidence>
<dbReference type="PANTHER" id="PTHR19855:SF34">
    <property type="entry name" value="F-BOX_WD REPEAT-CONTAINING PROTEIN 9"/>
    <property type="match status" value="1"/>
</dbReference>
<feature type="compositionally biased region" description="Basic and acidic residues" evidence="4">
    <location>
        <begin position="330"/>
        <end position="344"/>
    </location>
</feature>
<dbReference type="PROSITE" id="PS00678">
    <property type="entry name" value="WD_REPEATS_1"/>
    <property type="match status" value="1"/>
</dbReference>
<dbReference type="AlphaFoldDB" id="A0AAV6FJW6"/>
<dbReference type="Proteomes" id="UP000823561">
    <property type="component" value="Chromosome 22"/>
</dbReference>
<dbReference type="InterPro" id="IPR020472">
    <property type="entry name" value="WD40_PAC1"/>
</dbReference>
<dbReference type="EMBL" id="JADWDJ010000022">
    <property type="protein sequence ID" value="KAG5263178.1"/>
    <property type="molecule type" value="Genomic_DNA"/>
</dbReference>
<evidence type="ECO:0000313" key="6">
    <source>
        <dbReference type="EMBL" id="KAG5263178.1"/>
    </source>
</evidence>
<feature type="repeat" description="WD" evidence="3">
    <location>
        <begin position="459"/>
        <end position="498"/>
    </location>
</feature>
<dbReference type="InterPro" id="IPR001810">
    <property type="entry name" value="F-box_dom"/>
</dbReference>
<dbReference type="PANTHER" id="PTHR19855">
    <property type="entry name" value="WD40 REPEAT PROTEIN 12, 37"/>
    <property type="match status" value="1"/>
</dbReference>
<sequence>MEEIEGKGETGSSGGRETASSAGESDSDGIAHLDQMRLCVGSGCSRPESPSPCSDGIGLLSLPWEMVTRIASHLPAQCIINVLPQVCRVLGEVGEDASAWQHRAQRLVGGAASFPVGPRDQLDWAAACLEMEQLLGLWSSLGERGSTTEEERGGGGGGGGAGGGERNVPEGREGAREEEEVQAAEERRGGEEEEEEQQRGEEEGRRQPEGAAGEERAGVEAQRGEEEVRRQPEGGGGVEERAGEERRQQEEQGGRAGVEAQRGEEEVRRQPEGGGGGVEERDVVEMEVERREEVHEEEEDSLPSGRSCPGHMPGDPPVLLLRGPGAPAGSRDRNVNLWDLRAEPEGSGLGSGSRVGSGSGSGGSRGRLLHTLGASGGAGAHSGWVWCLAQREGLLASGAFDSTIRLWDLAASGAPRGVITGRAPVICLSWQPDALLAGSHDKKIRVYDHRASQPLVKTLQLHNSAVLSMEANERYIISGGKDNTIALYDRRAAKLLNKVTLGSFLLSMSCCGQEVWAGDNVGQIHTFSLQHGVLRPIGRFDVGHTHLVTGIHYSPGSLYTCSSDRTIRVHLPSAPPRTVCTLQNPTPVNGLSVEAGVLAVASGNMAVAVWRPPQ</sequence>
<dbReference type="Gene3D" id="2.130.10.10">
    <property type="entry name" value="YVTN repeat-like/Quinoprotein amine dehydrogenase"/>
    <property type="match status" value="2"/>
</dbReference>
<dbReference type="InterPro" id="IPR036047">
    <property type="entry name" value="F-box-like_dom_sf"/>
</dbReference>
<dbReference type="PROSITE" id="PS50181">
    <property type="entry name" value="FBOX"/>
    <property type="match status" value="1"/>
</dbReference>
<evidence type="ECO:0000259" key="5">
    <source>
        <dbReference type="PROSITE" id="PS50181"/>
    </source>
</evidence>
<gene>
    <name evidence="6" type="ORF">AALO_G00283460</name>
</gene>
<organism evidence="6 7">
    <name type="scientific">Alosa alosa</name>
    <name type="common">allis shad</name>
    <dbReference type="NCBI Taxonomy" id="278164"/>
    <lineage>
        <taxon>Eukaryota</taxon>
        <taxon>Metazoa</taxon>
        <taxon>Chordata</taxon>
        <taxon>Craniata</taxon>
        <taxon>Vertebrata</taxon>
        <taxon>Euteleostomi</taxon>
        <taxon>Actinopterygii</taxon>
        <taxon>Neopterygii</taxon>
        <taxon>Teleostei</taxon>
        <taxon>Clupei</taxon>
        <taxon>Clupeiformes</taxon>
        <taxon>Clupeoidei</taxon>
        <taxon>Clupeidae</taxon>
        <taxon>Alosa</taxon>
    </lineage>
</organism>
<reference evidence="6" key="1">
    <citation type="submission" date="2020-10" db="EMBL/GenBank/DDBJ databases">
        <title>Chromosome-scale genome assembly of the Allis shad, Alosa alosa.</title>
        <authorList>
            <person name="Margot Z."/>
            <person name="Christophe K."/>
            <person name="Cabau C."/>
            <person name="Louis A."/>
            <person name="Berthelot C."/>
            <person name="Parey E."/>
            <person name="Roest Crollius H."/>
            <person name="Montfort J."/>
            <person name="Robinson-Rechavi M."/>
            <person name="Bucao C."/>
            <person name="Bouchez O."/>
            <person name="Gislard M."/>
            <person name="Lluch J."/>
            <person name="Milhes M."/>
            <person name="Lampietro C."/>
            <person name="Lopez Roques C."/>
            <person name="Donnadieu C."/>
            <person name="Braasch I."/>
            <person name="Desvignes T."/>
            <person name="Postlethwait J."/>
            <person name="Bobe J."/>
            <person name="Guiguen Y."/>
        </authorList>
    </citation>
    <scope>NUCLEOTIDE SEQUENCE</scope>
    <source>
        <strain evidence="6">M-15738</strain>
        <tissue evidence="6">Blood</tissue>
    </source>
</reference>
<evidence type="ECO:0000256" key="2">
    <source>
        <dbReference type="ARBA" id="ARBA00022737"/>
    </source>
</evidence>
<dbReference type="InterPro" id="IPR015943">
    <property type="entry name" value="WD40/YVTN_repeat-like_dom_sf"/>
</dbReference>
<feature type="compositionally biased region" description="Basic and acidic residues" evidence="4">
    <location>
        <begin position="197"/>
        <end position="253"/>
    </location>
</feature>
<feature type="compositionally biased region" description="Gly residues" evidence="4">
    <location>
        <begin position="347"/>
        <end position="365"/>
    </location>
</feature>
<feature type="region of interest" description="Disordered" evidence="4">
    <location>
        <begin position="144"/>
        <end position="367"/>
    </location>
</feature>
<feature type="compositionally biased region" description="Basic and acidic residues" evidence="4">
    <location>
        <begin position="278"/>
        <end position="294"/>
    </location>
</feature>
<dbReference type="PROSITE" id="PS50082">
    <property type="entry name" value="WD_REPEATS_2"/>
    <property type="match status" value="2"/>
</dbReference>